<evidence type="ECO:0000256" key="2">
    <source>
        <dbReference type="ARBA" id="ARBA00048082"/>
    </source>
</evidence>
<dbReference type="EC" id="4.2.1.130" evidence="1"/>
<proteinExistence type="predicted"/>
<dbReference type="PANTHER" id="PTHR48094">
    <property type="entry name" value="PROTEIN/NUCLEIC ACID DEGLYCASE DJ-1-RELATED"/>
    <property type="match status" value="1"/>
</dbReference>
<comment type="caution">
    <text evidence="4">The sequence shown here is derived from an EMBL/GenBank/DDBJ whole genome shotgun (WGS) entry which is preliminary data.</text>
</comment>
<dbReference type="InterPro" id="IPR006287">
    <property type="entry name" value="DJ-1"/>
</dbReference>
<gene>
    <name evidence="4" type="ORF">GQ43DRAFT_365879</name>
</gene>
<dbReference type="SUPFAM" id="SSF52317">
    <property type="entry name" value="Class I glutamine amidotransferase-like"/>
    <property type="match status" value="1"/>
</dbReference>
<dbReference type="InterPro" id="IPR002818">
    <property type="entry name" value="DJ-1/PfpI"/>
</dbReference>
<feature type="domain" description="DJ-1/PfpI" evidence="3">
    <location>
        <begin position="4"/>
        <end position="184"/>
    </location>
</feature>
<accession>A0A9P4JUW9</accession>
<dbReference type="InterPro" id="IPR050325">
    <property type="entry name" value="Prot/Nucl_acid_deglycase"/>
</dbReference>
<dbReference type="EMBL" id="ML993891">
    <property type="protein sequence ID" value="KAF2203862.1"/>
    <property type="molecule type" value="Genomic_DNA"/>
</dbReference>
<dbReference type="GO" id="GO:0019172">
    <property type="term" value="F:glyoxalase III activity"/>
    <property type="evidence" value="ECO:0007669"/>
    <property type="project" value="UniProtKB-EC"/>
</dbReference>
<dbReference type="GO" id="GO:0005634">
    <property type="term" value="C:nucleus"/>
    <property type="evidence" value="ECO:0007669"/>
    <property type="project" value="TreeGrafter"/>
</dbReference>
<comment type="catalytic activity">
    <reaction evidence="2">
        <text>methylglyoxal + H2O = (R)-lactate + H(+)</text>
        <dbReference type="Rhea" id="RHEA:27754"/>
        <dbReference type="ChEBI" id="CHEBI:15377"/>
        <dbReference type="ChEBI" id="CHEBI:15378"/>
        <dbReference type="ChEBI" id="CHEBI:16004"/>
        <dbReference type="ChEBI" id="CHEBI:17158"/>
        <dbReference type="EC" id="4.2.1.130"/>
    </reaction>
</comment>
<dbReference type="GO" id="GO:0006979">
    <property type="term" value="P:response to oxidative stress"/>
    <property type="evidence" value="ECO:0007669"/>
    <property type="project" value="TreeGrafter"/>
</dbReference>
<dbReference type="Proteomes" id="UP000799536">
    <property type="component" value="Unassembled WGS sequence"/>
</dbReference>
<organism evidence="4 5">
    <name type="scientific">Delitschia confertaspora ATCC 74209</name>
    <dbReference type="NCBI Taxonomy" id="1513339"/>
    <lineage>
        <taxon>Eukaryota</taxon>
        <taxon>Fungi</taxon>
        <taxon>Dikarya</taxon>
        <taxon>Ascomycota</taxon>
        <taxon>Pezizomycotina</taxon>
        <taxon>Dothideomycetes</taxon>
        <taxon>Pleosporomycetidae</taxon>
        <taxon>Pleosporales</taxon>
        <taxon>Delitschiaceae</taxon>
        <taxon>Delitschia</taxon>
    </lineage>
</organism>
<reference evidence="4" key="1">
    <citation type="journal article" date="2020" name="Stud. Mycol.">
        <title>101 Dothideomycetes genomes: a test case for predicting lifestyles and emergence of pathogens.</title>
        <authorList>
            <person name="Haridas S."/>
            <person name="Albert R."/>
            <person name="Binder M."/>
            <person name="Bloem J."/>
            <person name="Labutti K."/>
            <person name="Salamov A."/>
            <person name="Andreopoulos B."/>
            <person name="Baker S."/>
            <person name="Barry K."/>
            <person name="Bills G."/>
            <person name="Bluhm B."/>
            <person name="Cannon C."/>
            <person name="Castanera R."/>
            <person name="Culley D."/>
            <person name="Daum C."/>
            <person name="Ezra D."/>
            <person name="Gonzalez J."/>
            <person name="Henrissat B."/>
            <person name="Kuo A."/>
            <person name="Liang C."/>
            <person name="Lipzen A."/>
            <person name="Lutzoni F."/>
            <person name="Magnuson J."/>
            <person name="Mondo S."/>
            <person name="Nolan M."/>
            <person name="Ohm R."/>
            <person name="Pangilinan J."/>
            <person name="Park H.-J."/>
            <person name="Ramirez L."/>
            <person name="Alfaro M."/>
            <person name="Sun H."/>
            <person name="Tritt A."/>
            <person name="Yoshinaga Y."/>
            <person name="Zwiers L.-H."/>
            <person name="Turgeon B."/>
            <person name="Goodwin S."/>
            <person name="Spatafora J."/>
            <person name="Crous P."/>
            <person name="Grigoriev I."/>
        </authorList>
    </citation>
    <scope>NUCLEOTIDE SEQUENCE</scope>
    <source>
        <strain evidence="4">ATCC 74209</strain>
    </source>
</reference>
<dbReference type="CDD" id="cd03135">
    <property type="entry name" value="GATase1_DJ-1"/>
    <property type="match status" value="1"/>
</dbReference>
<evidence type="ECO:0000313" key="5">
    <source>
        <dbReference type="Proteomes" id="UP000799536"/>
    </source>
</evidence>
<dbReference type="Gene3D" id="3.40.50.880">
    <property type="match status" value="1"/>
</dbReference>
<evidence type="ECO:0000259" key="3">
    <source>
        <dbReference type="Pfam" id="PF01965"/>
    </source>
</evidence>
<sequence>MTPKALILIADGSEEIEFVTPYDVLTRAGFEVKSCGVDLKNDTFAVCSRNVRILPDHPNPPSIPFQSAHEYFDILILPGGAPGAKAFCGSDIVLDMIHAFRKEKKWVAAICAGTTALVAAEKKAHGEEQKGGKKARVTSHPSVKEAVKGAGWEYSEERVVVDGKVVTSRGPGTALLFALTIVEQLCGKEKSDEVAGPMIVAETL</sequence>
<dbReference type="InterPro" id="IPR029062">
    <property type="entry name" value="Class_I_gatase-like"/>
</dbReference>
<evidence type="ECO:0000256" key="1">
    <source>
        <dbReference type="ARBA" id="ARBA00013134"/>
    </source>
</evidence>
<dbReference type="NCBIfam" id="TIGR01383">
    <property type="entry name" value="not_thiJ"/>
    <property type="match status" value="1"/>
</dbReference>
<keyword evidence="5" id="KW-1185">Reference proteome</keyword>
<dbReference type="GO" id="GO:0005739">
    <property type="term" value="C:mitochondrion"/>
    <property type="evidence" value="ECO:0007669"/>
    <property type="project" value="TreeGrafter"/>
</dbReference>
<dbReference type="PANTHER" id="PTHR48094:SF12">
    <property type="entry name" value="PARKINSON DISEASE PROTEIN 7 HOMOLOG"/>
    <property type="match status" value="1"/>
</dbReference>
<dbReference type="Pfam" id="PF01965">
    <property type="entry name" value="DJ-1_PfpI"/>
    <property type="match status" value="1"/>
</dbReference>
<name>A0A9P4JUW9_9PLEO</name>
<protein>
    <recommendedName>
        <fullName evidence="1">D-lactate dehydratase</fullName>
        <ecNumber evidence="1">4.2.1.130</ecNumber>
    </recommendedName>
</protein>
<evidence type="ECO:0000313" key="4">
    <source>
        <dbReference type="EMBL" id="KAF2203862.1"/>
    </source>
</evidence>
<dbReference type="OrthoDB" id="543156at2759"/>
<dbReference type="GO" id="GO:1903189">
    <property type="term" value="P:glyoxal metabolic process"/>
    <property type="evidence" value="ECO:0007669"/>
    <property type="project" value="TreeGrafter"/>
</dbReference>
<dbReference type="AlphaFoldDB" id="A0A9P4JUW9"/>